<reference evidence="2" key="2">
    <citation type="journal article" date="2015" name="Genome Announc.">
        <title>Draft Genome Sequence of Filamentous Marine Cyanobacterium Lyngbya confervoides Strain BDU141951.</title>
        <authorList>
            <person name="Chandrababunaidu M.M."/>
            <person name="Sen D."/>
            <person name="Tripathy S."/>
        </authorList>
    </citation>
    <scope>NUCLEOTIDE SEQUENCE</scope>
    <source>
        <strain evidence="2">BDU141951</strain>
    </source>
</reference>
<dbReference type="EMBL" id="JTHE02000003">
    <property type="protein sequence ID" value="NEV68309.1"/>
    <property type="molecule type" value="Genomic_DNA"/>
</dbReference>
<gene>
    <name evidence="2" type="ORF">QQ91_014435</name>
</gene>
<evidence type="ECO:0000313" key="2">
    <source>
        <dbReference type="EMBL" id="NEV68309.1"/>
    </source>
</evidence>
<dbReference type="AlphaFoldDB" id="A0A8T6QSA5"/>
<reference evidence="2" key="3">
    <citation type="submission" date="2020-02" db="EMBL/GenBank/DDBJ databases">
        <authorList>
            <person name="Sarangi A.N."/>
            <person name="Ghosh S."/>
            <person name="Mukherjee M."/>
            <person name="Tripathy S."/>
        </authorList>
    </citation>
    <scope>NUCLEOTIDE SEQUENCE</scope>
    <source>
        <strain evidence="2">BDU141951</strain>
    </source>
</reference>
<name>A0A8T6QSA5_9CYAN</name>
<reference evidence="2" key="1">
    <citation type="submission" date="2014-11" db="EMBL/GenBank/DDBJ databases">
        <authorList>
            <person name="Malar M.C."/>
            <person name="Sen D."/>
            <person name="Tripathy S."/>
        </authorList>
    </citation>
    <scope>NUCLEOTIDE SEQUENCE</scope>
    <source>
        <strain evidence="2">BDU141951</strain>
    </source>
</reference>
<accession>A0A8T6QSA5</accession>
<sequence>MFRTPKEAVLSSRRRPICGGPGQANIGQALATPQKSNIIKQGNING</sequence>
<evidence type="ECO:0000256" key="1">
    <source>
        <dbReference type="SAM" id="MobiDB-lite"/>
    </source>
</evidence>
<protein>
    <submittedName>
        <fullName evidence="2">Uncharacterized protein</fullName>
    </submittedName>
</protein>
<comment type="caution">
    <text evidence="2">The sequence shown here is derived from an EMBL/GenBank/DDBJ whole genome shotgun (WGS) entry which is preliminary data.</text>
</comment>
<organism evidence="2">
    <name type="scientific">Lyngbya confervoides BDU141951</name>
    <dbReference type="NCBI Taxonomy" id="1574623"/>
    <lineage>
        <taxon>Bacteria</taxon>
        <taxon>Bacillati</taxon>
        <taxon>Cyanobacteriota</taxon>
        <taxon>Cyanophyceae</taxon>
        <taxon>Oscillatoriophycideae</taxon>
        <taxon>Oscillatoriales</taxon>
        <taxon>Microcoleaceae</taxon>
        <taxon>Lyngbya</taxon>
    </lineage>
</organism>
<proteinExistence type="predicted"/>
<feature type="region of interest" description="Disordered" evidence="1">
    <location>
        <begin position="1"/>
        <end position="21"/>
    </location>
</feature>